<dbReference type="EMBL" id="KQ087181">
    <property type="protein sequence ID" value="KLT45513.1"/>
    <property type="molecule type" value="Genomic_DNA"/>
</dbReference>
<dbReference type="PROSITE" id="PS50263">
    <property type="entry name" value="CN_HYDROLASE"/>
    <property type="match status" value="1"/>
</dbReference>
<dbReference type="GO" id="GO:0005739">
    <property type="term" value="C:mitochondrion"/>
    <property type="evidence" value="ECO:0007669"/>
    <property type="project" value="TreeGrafter"/>
</dbReference>
<feature type="domain" description="CN hydrolase" evidence="2">
    <location>
        <begin position="65"/>
        <end position="328"/>
    </location>
</feature>
<dbReference type="GO" id="GO:0050152">
    <property type="term" value="F:omega-amidase activity"/>
    <property type="evidence" value="ECO:0007669"/>
    <property type="project" value="TreeGrafter"/>
</dbReference>
<dbReference type="Proteomes" id="UP000053611">
    <property type="component" value="Unassembled WGS sequence"/>
</dbReference>
<organism evidence="3 4">
    <name type="scientific">Cutaneotrichosporon oleaginosum</name>
    <dbReference type="NCBI Taxonomy" id="879819"/>
    <lineage>
        <taxon>Eukaryota</taxon>
        <taxon>Fungi</taxon>
        <taxon>Dikarya</taxon>
        <taxon>Basidiomycota</taxon>
        <taxon>Agaricomycotina</taxon>
        <taxon>Tremellomycetes</taxon>
        <taxon>Trichosporonales</taxon>
        <taxon>Trichosporonaceae</taxon>
        <taxon>Cutaneotrichosporon</taxon>
    </lineage>
</organism>
<gene>
    <name evidence="3" type="ORF">CC85DRAFT_282594</name>
</gene>
<dbReference type="GO" id="GO:0006107">
    <property type="term" value="P:oxaloacetate metabolic process"/>
    <property type="evidence" value="ECO:0007669"/>
    <property type="project" value="TreeGrafter"/>
</dbReference>
<name>A0A0J0XWT6_9TREE</name>
<dbReference type="PANTHER" id="PTHR23088:SF30">
    <property type="entry name" value="OMEGA-AMIDASE NIT2"/>
    <property type="match status" value="1"/>
</dbReference>
<dbReference type="OrthoDB" id="10250282at2759"/>
<keyword evidence="4" id="KW-1185">Reference proteome</keyword>
<protein>
    <submittedName>
        <fullName evidence="3">Carbon-nitrogen hydrolase</fullName>
    </submittedName>
</protein>
<dbReference type="GO" id="GO:0006528">
    <property type="term" value="P:asparagine metabolic process"/>
    <property type="evidence" value="ECO:0007669"/>
    <property type="project" value="TreeGrafter"/>
</dbReference>
<proteinExistence type="predicted"/>
<dbReference type="InterPro" id="IPR003010">
    <property type="entry name" value="C-N_Hydrolase"/>
</dbReference>
<dbReference type="Gene3D" id="3.60.110.10">
    <property type="entry name" value="Carbon-nitrogen hydrolase"/>
    <property type="match status" value="1"/>
</dbReference>
<evidence type="ECO:0000259" key="2">
    <source>
        <dbReference type="PROSITE" id="PS50263"/>
    </source>
</evidence>
<evidence type="ECO:0000313" key="3">
    <source>
        <dbReference type="EMBL" id="KLT45513.1"/>
    </source>
</evidence>
<accession>A0A0J0XWT6</accession>
<dbReference type="InterPro" id="IPR001110">
    <property type="entry name" value="UPF0012_CS"/>
</dbReference>
<sequence length="362" mass="39189">MSIRTSRLSRPLLALSRPLLLSTLSTSTTRPVRPTVPLPALRPVIPSHAMTMSTRTPDAAKGPKVHVALVQLPAAMPGGKAAQVARMREMVRDAVSQGRDAGEAVDLVVLGEMWNGQPSHDELVKNAEPIPAVGAPEASWPAEATTCREMADAARESGVWLLGGSIPEAADGRLYNCATVWSPEGTLVQTYRKTHLFDLALEKMTYKESDTFGAGDRLASFDTPFGRFGIAICYDIRFPEIATIAARQGCTAMFYPAAFNTHTGPMHWELLQRARALDNQIYVATCSQARDPGAKYEIYGHSMAVSPMGEVIGTAQEKEAIVRVTFDPEVIANTRAGIPLLTQRRFDLYADVSVTPPTANGK</sequence>
<evidence type="ECO:0000256" key="1">
    <source>
        <dbReference type="ARBA" id="ARBA00022801"/>
    </source>
</evidence>
<reference evidence="3 4" key="1">
    <citation type="submission" date="2015-03" db="EMBL/GenBank/DDBJ databases">
        <title>Genomics and transcriptomics of the oil-accumulating basidiomycete yeast T. oleaginosus allow insights into substrate utilization and the diverse evolutionary trajectories of mating systems in fungi.</title>
        <authorList>
            <consortium name="DOE Joint Genome Institute"/>
            <person name="Kourist R."/>
            <person name="Kracht O."/>
            <person name="Bracharz F."/>
            <person name="Lipzen A."/>
            <person name="Nolan M."/>
            <person name="Ohm R."/>
            <person name="Grigoriev I."/>
            <person name="Sun S."/>
            <person name="Heitman J."/>
            <person name="Bruck T."/>
            <person name="Nowrousian M."/>
        </authorList>
    </citation>
    <scope>NUCLEOTIDE SEQUENCE [LARGE SCALE GENOMIC DNA]</scope>
    <source>
        <strain evidence="3 4">IBC0246</strain>
    </source>
</reference>
<dbReference type="AlphaFoldDB" id="A0A0J0XWT6"/>
<evidence type="ECO:0000313" key="4">
    <source>
        <dbReference type="Proteomes" id="UP000053611"/>
    </source>
</evidence>
<dbReference type="GO" id="GO:0006541">
    <property type="term" value="P:glutamine metabolic process"/>
    <property type="evidence" value="ECO:0007669"/>
    <property type="project" value="TreeGrafter"/>
</dbReference>
<dbReference type="InterPro" id="IPR045254">
    <property type="entry name" value="Nit1/2_C-N_Hydrolase"/>
</dbReference>
<dbReference type="Pfam" id="PF00795">
    <property type="entry name" value="CN_hydrolase"/>
    <property type="match status" value="1"/>
</dbReference>
<dbReference type="SUPFAM" id="SSF56317">
    <property type="entry name" value="Carbon-nitrogen hydrolase"/>
    <property type="match status" value="1"/>
</dbReference>
<keyword evidence="1 3" id="KW-0378">Hydrolase</keyword>
<dbReference type="GeneID" id="28982642"/>
<dbReference type="RefSeq" id="XP_018282004.1">
    <property type="nucleotide sequence ID" value="XM_018422039.1"/>
</dbReference>
<dbReference type="CDD" id="cd07572">
    <property type="entry name" value="nit"/>
    <property type="match status" value="1"/>
</dbReference>
<dbReference type="PROSITE" id="PS01227">
    <property type="entry name" value="UPF0012"/>
    <property type="match status" value="1"/>
</dbReference>
<dbReference type="PANTHER" id="PTHR23088">
    <property type="entry name" value="NITRILASE-RELATED"/>
    <property type="match status" value="1"/>
</dbReference>
<dbReference type="STRING" id="879819.A0A0J0XWT6"/>
<dbReference type="InterPro" id="IPR036526">
    <property type="entry name" value="C-N_Hydrolase_sf"/>
</dbReference>